<dbReference type="EMBL" id="QRHZ01000003">
    <property type="protein sequence ID" value="RHG17949.1"/>
    <property type="molecule type" value="Genomic_DNA"/>
</dbReference>
<sequence length="417" mass="48708">MNPDIIYTTPNNTIIIYETVYGDELCYCVEHVKSKHKEIINHDEALLKSIIEKMEMTGALVCDKKRQERRMLKFKEKNGQNSISLRKYVYAHYHNLSTDELDYKRIDLLDSSCYSNNLIDLRKKNLFAPQECGKEWVDVICRPNNPKEKYIITYQNGHISIQDYTAELYSVLADRSVCVPAPNRGSRQRIQIHYKHGRKGYMLMNLSRFVYMYYQDYGSEGFIRRIPETSRGMGTGNDCAHVNADNWNNCACNLMAMKQSLNIQMRDYIKAFSGRYSAFPVMVREDGREIVILEIRSGSRFFYYKCCSSEDYLDLQKVLLGKAVITTHVKTNIVNTRDQFSCHIPTPKEEVRNADLVSNDVIKQFWKWCDNRDRLLNLYNTVPSLFTEWIACEKNMSVQILLNQIVPVFLGDIVREV</sequence>
<evidence type="ECO:0000313" key="1">
    <source>
        <dbReference type="EMBL" id="RHG17949.1"/>
    </source>
</evidence>
<proteinExistence type="predicted"/>
<reference evidence="1 2" key="1">
    <citation type="submission" date="2018-08" db="EMBL/GenBank/DDBJ databases">
        <title>A genome reference for cultivated species of the human gut microbiota.</title>
        <authorList>
            <person name="Zou Y."/>
            <person name="Xue W."/>
            <person name="Luo G."/>
        </authorList>
    </citation>
    <scope>NUCLEOTIDE SEQUENCE [LARGE SCALE GENOMIC DNA]</scope>
    <source>
        <strain evidence="1 2">AM22-9LB</strain>
    </source>
</reference>
<dbReference type="Proteomes" id="UP000284220">
    <property type="component" value="Unassembled WGS sequence"/>
</dbReference>
<accession>A0A414SFB7</accession>
<protein>
    <submittedName>
        <fullName evidence="1">Uncharacterized protein</fullName>
    </submittedName>
</protein>
<comment type="caution">
    <text evidence="1">The sequence shown here is derived from an EMBL/GenBank/DDBJ whole genome shotgun (WGS) entry which is preliminary data.</text>
</comment>
<name>A0A414SFB7_9FIRM</name>
<evidence type="ECO:0000313" key="2">
    <source>
        <dbReference type="Proteomes" id="UP000284220"/>
    </source>
</evidence>
<gene>
    <name evidence="1" type="ORF">DW272_07990</name>
</gene>
<organism evidence="1 2">
    <name type="scientific">Blautia obeum</name>
    <dbReference type="NCBI Taxonomy" id="40520"/>
    <lineage>
        <taxon>Bacteria</taxon>
        <taxon>Bacillati</taxon>
        <taxon>Bacillota</taxon>
        <taxon>Clostridia</taxon>
        <taxon>Lachnospirales</taxon>
        <taxon>Lachnospiraceae</taxon>
        <taxon>Blautia</taxon>
    </lineage>
</organism>
<dbReference type="RefSeq" id="WP_118197755.1">
    <property type="nucleotide sequence ID" value="NZ_QRHZ01000003.1"/>
</dbReference>
<dbReference type="AlphaFoldDB" id="A0A414SFB7"/>